<dbReference type="RefSeq" id="WP_172603793.1">
    <property type="nucleotide sequence ID" value="NZ_AP019368.1"/>
</dbReference>
<dbReference type="NCBIfam" id="TIGR02563">
    <property type="entry name" value="cas_Csy4"/>
    <property type="match status" value="1"/>
</dbReference>
<dbReference type="GO" id="GO:0043571">
    <property type="term" value="P:maintenance of CRISPR repeat elements"/>
    <property type="evidence" value="ECO:0007669"/>
    <property type="project" value="InterPro"/>
</dbReference>
<organism evidence="1 2">
    <name type="scientific">Fluviispira sanaruensis</name>
    <dbReference type="NCBI Taxonomy" id="2493639"/>
    <lineage>
        <taxon>Bacteria</taxon>
        <taxon>Pseudomonadati</taxon>
        <taxon>Bdellovibrionota</taxon>
        <taxon>Oligoflexia</taxon>
        <taxon>Silvanigrellales</taxon>
        <taxon>Silvanigrellaceae</taxon>
        <taxon>Fluviispira</taxon>
    </lineage>
</organism>
<dbReference type="Pfam" id="PF09618">
    <property type="entry name" value="Cas_Csy4"/>
    <property type="match status" value="1"/>
</dbReference>
<dbReference type="InterPro" id="IPR013396">
    <property type="entry name" value="CRISPR-assoc_prot_Csy4"/>
</dbReference>
<gene>
    <name evidence="1" type="ORF">JCM31447_11140</name>
</gene>
<evidence type="ECO:0000313" key="2">
    <source>
        <dbReference type="Proteomes" id="UP000291236"/>
    </source>
</evidence>
<proteinExistence type="predicted"/>
<accession>A0A4P2VHZ8</accession>
<dbReference type="EMBL" id="AP019368">
    <property type="protein sequence ID" value="BBH52673.1"/>
    <property type="molecule type" value="Genomic_DNA"/>
</dbReference>
<dbReference type="Proteomes" id="UP000291236">
    <property type="component" value="Chromosome"/>
</dbReference>
<evidence type="ECO:0000313" key="1">
    <source>
        <dbReference type="EMBL" id="BBH52673.1"/>
    </source>
</evidence>
<reference evidence="1 2" key="1">
    <citation type="submission" date="2018-12" db="EMBL/GenBank/DDBJ databases">
        <title>Rubrispira sanarue gen. nov., sp., nov., a member of the order Silvanigrellales, isolated from a brackish lake in Hamamatsu Japan.</title>
        <authorList>
            <person name="Maejima Y."/>
            <person name="Iino T."/>
            <person name="Muraguchi Y."/>
            <person name="Fukuda K."/>
            <person name="Nojiri H."/>
            <person name="Ohkuma M."/>
            <person name="Moriuchi R."/>
            <person name="Dohra H."/>
            <person name="Kimbara K."/>
            <person name="Shintani M."/>
        </authorList>
    </citation>
    <scope>NUCLEOTIDE SEQUENCE [LARGE SCALE GENOMIC DNA]</scope>
    <source>
        <strain evidence="1 2">RF1110005</strain>
    </source>
</reference>
<protein>
    <submittedName>
        <fullName evidence="1">Uncharacterized protein</fullName>
    </submittedName>
</protein>
<dbReference type="InterPro" id="IPR042564">
    <property type="entry name" value="CRISPR-Cas6/Csy4_sf"/>
</dbReference>
<dbReference type="KEGG" id="sbf:JCM31447_11140"/>
<dbReference type="AlphaFoldDB" id="A0A4P2VHZ8"/>
<dbReference type="Gene3D" id="3.30.70.2540">
    <property type="entry name" value="CRISPR-associated endoribonuclease Cas6/Csy4"/>
    <property type="match status" value="1"/>
</dbReference>
<dbReference type="GO" id="GO:0004519">
    <property type="term" value="F:endonuclease activity"/>
    <property type="evidence" value="ECO:0007669"/>
    <property type="project" value="InterPro"/>
</dbReference>
<sequence length="236" mass="27473">MLFYRDIQLLGLSAIKSGNFKFLMRQIHGFIATQCLDINHEENVNINIYKSENRLSRLGVYFPHWSKYSCGDTIRLVGQSNDLKKLENEKWIMNGLAAEVIHFSPETPLQFNEKESNKAVCFKRTRMHERLSDATVQRKLRRFEKRLKDSAATSKPTAENYREFLVNKKMAQINSDIVHGIETKPSNQKDQNDKKRSRNIVLYVQSLAVNEFINEQTRWNSYGLAKENSLQGISLQ</sequence>
<name>A0A4P2VHZ8_FLUSA</name>
<keyword evidence="2" id="KW-1185">Reference proteome</keyword>